<comment type="caution">
    <text evidence="6">The sequence shown here is derived from an EMBL/GenBank/DDBJ whole genome shotgun (WGS) entry which is preliminary data.</text>
</comment>
<dbReference type="Pfam" id="PF02909">
    <property type="entry name" value="TetR_C_1"/>
    <property type="match status" value="1"/>
</dbReference>
<organism evidence="6 7">
    <name type="scientific">Nocardiopsis mangrovi</name>
    <dbReference type="NCBI Taxonomy" id="1179818"/>
    <lineage>
        <taxon>Bacteria</taxon>
        <taxon>Bacillati</taxon>
        <taxon>Actinomycetota</taxon>
        <taxon>Actinomycetes</taxon>
        <taxon>Streptosporangiales</taxon>
        <taxon>Nocardiopsidaceae</taxon>
        <taxon>Nocardiopsis</taxon>
    </lineage>
</organism>
<dbReference type="InterPro" id="IPR009057">
    <property type="entry name" value="Homeodomain-like_sf"/>
</dbReference>
<evidence type="ECO:0000259" key="5">
    <source>
        <dbReference type="PROSITE" id="PS50977"/>
    </source>
</evidence>
<evidence type="ECO:0000256" key="3">
    <source>
        <dbReference type="ARBA" id="ARBA00023163"/>
    </source>
</evidence>
<protein>
    <submittedName>
        <fullName evidence="6">TetR/AcrR family transcriptional regulator</fullName>
    </submittedName>
</protein>
<dbReference type="RefSeq" id="WP_378579317.1">
    <property type="nucleotide sequence ID" value="NZ_JBHSFQ010000037.1"/>
</dbReference>
<feature type="DNA-binding region" description="H-T-H motif" evidence="4">
    <location>
        <begin position="55"/>
        <end position="74"/>
    </location>
</feature>
<dbReference type="SUPFAM" id="SSF46689">
    <property type="entry name" value="Homeodomain-like"/>
    <property type="match status" value="1"/>
</dbReference>
<keyword evidence="3" id="KW-0804">Transcription</keyword>
<evidence type="ECO:0000256" key="4">
    <source>
        <dbReference type="PROSITE-ProRule" id="PRU00335"/>
    </source>
</evidence>
<dbReference type="PROSITE" id="PS50977">
    <property type="entry name" value="HTH_TETR_2"/>
    <property type="match status" value="1"/>
</dbReference>
<keyword evidence="7" id="KW-1185">Reference proteome</keyword>
<gene>
    <name evidence="6" type="ORF">ACFO4E_26395</name>
</gene>
<evidence type="ECO:0000313" key="6">
    <source>
        <dbReference type="EMBL" id="MFC4565402.1"/>
    </source>
</evidence>
<dbReference type="Proteomes" id="UP001595923">
    <property type="component" value="Unassembled WGS sequence"/>
</dbReference>
<evidence type="ECO:0000256" key="1">
    <source>
        <dbReference type="ARBA" id="ARBA00023015"/>
    </source>
</evidence>
<dbReference type="Pfam" id="PF00440">
    <property type="entry name" value="TetR_N"/>
    <property type="match status" value="1"/>
</dbReference>
<dbReference type="InterPro" id="IPR050109">
    <property type="entry name" value="HTH-type_TetR-like_transc_reg"/>
</dbReference>
<proteinExistence type="predicted"/>
<evidence type="ECO:0000313" key="7">
    <source>
        <dbReference type="Proteomes" id="UP001595923"/>
    </source>
</evidence>
<dbReference type="EMBL" id="JBHSFQ010000037">
    <property type="protein sequence ID" value="MFC4565402.1"/>
    <property type="molecule type" value="Genomic_DNA"/>
</dbReference>
<dbReference type="PANTHER" id="PTHR30055">
    <property type="entry name" value="HTH-TYPE TRANSCRIPTIONAL REGULATOR RUTR"/>
    <property type="match status" value="1"/>
</dbReference>
<reference evidence="7" key="1">
    <citation type="journal article" date="2019" name="Int. J. Syst. Evol. Microbiol.">
        <title>The Global Catalogue of Microorganisms (GCM) 10K type strain sequencing project: providing services to taxonomists for standard genome sequencing and annotation.</title>
        <authorList>
            <consortium name="The Broad Institute Genomics Platform"/>
            <consortium name="The Broad Institute Genome Sequencing Center for Infectious Disease"/>
            <person name="Wu L."/>
            <person name="Ma J."/>
        </authorList>
    </citation>
    <scope>NUCLEOTIDE SEQUENCE [LARGE SCALE GENOMIC DNA]</scope>
    <source>
        <strain evidence="7">XZYJ18</strain>
    </source>
</reference>
<keyword evidence="1" id="KW-0805">Transcription regulation</keyword>
<accession>A0ABV9E2W1</accession>
<evidence type="ECO:0000256" key="2">
    <source>
        <dbReference type="ARBA" id="ARBA00023125"/>
    </source>
</evidence>
<feature type="domain" description="HTH tetR-type" evidence="5">
    <location>
        <begin position="32"/>
        <end position="92"/>
    </location>
</feature>
<dbReference type="InterPro" id="IPR036271">
    <property type="entry name" value="Tet_transcr_reg_TetR-rel_C_sf"/>
</dbReference>
<dbReference type="SUPFAM" id="SSF48498">
    <property type="entry name" value="Tetracyclin repressor-like, C-terminal domain"/>
    <property type="match status" value="1"/>
</dbReference>
<keyword evidence="2 4" id="KW-0238">DNA-binding</keyword>
<dbReference type="Gene3D" id="1.10.10.60">
    <property type="entry name" value="Homeodomain-like"/>
    <property type="match status" value="1"/>
</dbReference>
<dbReference type="Gene3D" id="1.10.357.10">
    <property type="entry name" value="Tetracycline Repressor, domain 2"/>
    <property type="match status" value="1"/>
</dbReference>
<dbReference type="InterPro" id="IPR004111">
    <property type="entry name" value="Repressor_TetR_C"/>
</dbReference>
<dbReference type="InterPro" id="IPR001647">
    <property type="entry name" value="HTH_TetR"/>
</dbReference>
<sequence length="259" mass="27154">MAGVNDGTGGRARTVELLWGTTARASRGPRPKLSLGGIARAAIGIADAEGLDAVSMQRVAKELGYTTMSLYRHVPAKEQLIQVMVDTAVDRAPDVGHIEGWRAQLEAVARSLLATYQRHPWVLEAHAPGPPVGPGGLSWLEAGLGPLSRAGLEPEEALGAMLFLDGALRGLARLGADMSRTRRQAGISADQADRDYADTLRGVVTDDAFPVLAGLVRDGVFDPPAADAAAGGDMDADVEFGLQRLLDGIHAHTRRSAAG</sequence>
<name>A0ABV9E2W1_9ACTN</name>
<dbReference type="PANTHER" id="PTHR30055:SF151">
    <property type="entry name" value="TRANSCRIPTIONAL REGULATORY PROTEIN"/>
    <property type="match status" value="1"/>
</dbReference>